<dbReference type="PANTHER" id="PTHR43981:SF2">
    <property type="entry name" value="ENOYL-[ACYL-CARRIER-PROTEIN] REDUCTASE, MITOCHONDRIAL"/>
    <property type="match status" value="1"/>
</dbReference>
<name>A0A5E8BHU4_9ASCO</name>
<dbReference type="InterPro" id="IPR013149">
    <property type="entry name" value="ADH-like_C"/>
</dbReference>
<dbReference type="SUPFAM" id="SSF50129">
    <property type="entry name" value="GroES-like"/>
    <property type="match status" value="1"/>
</dbReference>
<evidence type="ECO:0000256" key="12">
    <source>
        <dbReference type="ARBA" id="ARBA00048843"/>
    </source>
</evidence>
<dbReference type="GO" id="GO:0005739">
    <property type="term" value="C:mitochondrion"/>
    <property type="evidence" value="ECO:0007669"/>
    <property type="project" value="UniProtKB-SubCell"/>
</dbReference>
<dbReference type="GO" id="GO:0141148">
    <property type="term" value="F:enoyl-[acyl-carrier-protein] reductase (NADPH) activity"/>
    <property type="evidence" value="ECO:0007669"/>
    <property type="project" value="UniProtKB-EC"/>
</dbReference>
<comment type="similarity">
    <text evidence="2">Belongs to the zinc-containing alcohol dehydrogenase family. Quinone oxidoreductase subfamily.</text>
</comment>
<dbReference type="AlphaFoldDB" id="A0A5E8BHU4"/>
<evidence type="ECO:0000256" key="10">
    <source>
        <dbReference type="ARBA" id="ARBA00023160"/>
    </source>
</evidence>
<dbReference type="InterPro" id="IPR036291">
    <property type="entry name" value="NAD(P)-bd_dom_sf"/>
</dbReference>
<proteinExistence type="inferred from homology"/>
<keyword evidence="6" id="KW-0809">Transit peptide</keyword>
<dbReference type="EC" id="1.3.1.104" evidence="11"/>
<evidence type="ECO:0000256" key="5">
    <source>
        <dbReference type="ARBA" id="ARBA00022857"/>
    </source>
</evidence>
<evidence type="ECO:0000256" key="6">
    <source>
        <dbReference type="ARBA" id="ARBA00022946"/>
    </source>
</evidence>
<dbReference type="InterPro" id="IPR020843">
    <property type="entry name" value="ER"/>
</dbReference>
<dbReference type="OrthoDB" id="7482721at2759"/>
<protein>
    <recommendedName>
        <fullName evidence="11">enoyl-[acyl-carrier-protein] reductase</fullName>
        <ecNumber evidence="11">1.3.1.104</ecNumber>
    </recommendedName>
</protein>
<evidence type="ECO:0000256" key="9">
    <source>
        <dbReference type="ARBA" id="ARBA00023128"/>
    </source>
</evidence>
<comment type="subcellular location">
    <subcellularLocation>
        <location evidence="1">Mitochondrion</location>
    </subcellularLocation>
</comment>
<evidence type="ECO:0000256" key="11">
    <source>
        <dbReference type="ARBA" id="ARBA00038963"/>
    </source>
</evidence>
<keyword evidence="8" id="KW-0443">Lipid metabolism</keyword>
<keyword evidence="10" id="KW-0275">Fatty acid biosynthesis</keyword>
<evidence type="ECO:0000256" key="3">
    <source>
        <dbReference type="ARBA" id="ARBA00022516"/>
    </source>
</evidence>
<organism evidence="14 15">
    <name type="scientific">Magnusiomyces paraingens</name>
    <dbReference type="NCBI Taxonomy" id="2606893"/>
    <lineage>
        <taxon>Eukaryota</taxon>
        <taxon>Fungi</taxon>
        <taxon>Dikarya</taxon>
        <taxon>Ascomycota</taxon>
        <taxon>Saccharomycotina</taxon>
        <taxon>Dipodascomycetes</taxon>
        <taxon>Dipodascales</taxon>
        <taxon>Dipodascaceae</taxon>
        <taxon>Magnusiomyces</taxon>
    </lineage>
</organism>
<keyword evidence="9" id="KW-0496">Mitochondrion</keyword>
<sequence length="359" mass="38632">MSVKSSATLFTTTGPNPIDLIHVNSTTLPDPVGDQLLLRGLVSFLNPADFATILGTYGTIPKPTTLYSKDPAAIVGNDGLFEVVAVGKDAASKFKKGDWVLPNIAAFGTWRSYALVKESSVTLAPKTDDPIVSAAISINPTTAYQMLKAYVDLKPGDWVVQNAANSAVGKAVIQLAHIWGIKTLNIVRDRPNIGELEKELKSIGATVVITDKDVADPKFDSEKLPKLINNGNVRLGFECVGGEEGAYPLKCLSHGGTLVIYGSMTGKPVSLAVGGLIFKDLTIRSYWLTPRLESQPEFKEEAVKAILGYIKSGKFKTTSVQKHIFKINGTEAEQLEAVRAAFKAYSAGFANKKQTIVFE</sequence>
<dbReference type="InterPro" id="IPR011032">
    <property type="entry name" value="GroES-like_sf"/>
</dbReference>
<dbReference type="SMART" id="SM00829">
    <property type="entry name" value="PKS_ER"/>
    <property type="match status" value="1"/>
</dbReference>
<comment type="catalytic activity">
    <reaction evidence="12">
        <text>a 2,3-saturated acyl-[ACP] + NADP(+) = a (2E)-enoyl-[ACP] + NADPH + H(+)</text>
        <dbReference type="Rhea" id="RHEA:22564"/>
        <dbReference type="Rhea" id="RHEA-COMP:9925"/>
        <dbReference type="Rhea" id="RHEA-COMP:9926"/>
        <dbReference type="ChEBI" id="CHEBI:15378"/>
        <dbReference type="ChEBI" id="CHEBI:57783"/>
        <dbReference type="ChEBI" id="CHEBI:58349"/>
        <dbReference type="ChEBI" id="CHEBI:78784"/>
        <dbReference type="ChEBI" id="CHEBI:78785"/>
        <dbReference type="EC" id="1.3.1.104"/>
    </reaction>
</comment>
<keyword evidence="5" id="KW-0521">NADP</keyword>
<gene>
    <name evidence="14" type="ORF">SAPINGB_P002101</name>
</gene>
<dbReference type="GeneID" id="43580921"/>
<evidence type="ECO:0000313" key="15">
    <source>
        <dbReference type="Proteomes" id="UP000398389"/>
    </source>
</evidence>
<keyword evidence="7" id="KW-0560">Oxidoreductase</keyword>
<reference evidence="14 15" key="1">
    <citation type="submission" date="2019-09" db="EMBL/GenBank/DDBJ databases">
        <authorList>
            <person name="Brejova B."/>
        </authorList>
    </citation>
    <scope>NUCLEOTIDE SEQUENCE [LARGE SCALE GENOMIC DNA]</scope>
</reference>
<dbReference type="GO" id="GO:0006633">
    <property type="term" value="P:fatty acid biosynthetic process"/>
    <property type="evidence" value="ECO:0007669"/>
    <property type="project" value="UniProtKB-KW"/>
</dbReference>
<evidence type="ECO:0000256" key="1">
    <source>
        <dbReference type="ARBA" id="ARBA00004173"/>
    </source>
</evidence>
<dbReference type="PANTHER" id="PTHR43981">
    <property type="entry name" value="ENOYL-[ACYL-CARRIER-PROTEIN] REDUCTASE, MITOCHONDRIAL"/>
    <property type="match status" value="1"/>
</dbReference>
<feature type="domain" description="Enoyl reductase (ER)" evidence="13">
    <location>
        <begin position="16"/>
        <end position="358"/>
    </location>
</feature>
<keyword evidence="15" id="KW-1185">Reference proteome</keyword>
<dbReference type="Proteomes" id="UP000398389">
    <property type="component" value="Unassembled WGS sequence"/>
</dbReference>
<dbReference type="Gene3D" id="3.40.50.720">
    <property type="entry name" value="NAD(P)-binding Rossmann-like Domain"/>
    <property type="match status" value="1"/>
</dbReference>
<accession>A0A5E8BHU4</accession>
<dbReference type="RefSeq" id="XP_031852712.1">
    <property type="nucleotide sequence ID" value="XM_031996821.1"/>
</dbReference>
<dbReference type="Gene3D" id="3.90.180.10">
    <property type="entry name" value="Medium-chain alcohol dehydrogenases, catalytic domain"/>
    <property type="match status" value="1"/>
</dbReference>
<dbReference type="SUPFAM" id="SSF51735">
    <property type="entry name" value="NAD(P)-binding Rossmann-fold domains"/>
    <property type="match status" value="1"/>
</dbReference>
<evidence type="ECO:0000313" key="14">
    <source>
        <dbReference type="EMBL" id="VVT49095.1"/>
    </source>
</evidence>
<keyword evidence="3" id="KW-0444">Lipid biosynthesis</keyword>
<dbReference type="CDD" id="cd08290">
    <property type="entry name" value="ETR"/>
    <property type="match status" value="1"/>
</dbReference>
<keyword evidence="4" id="KW-0276">Fatty acid metabolism</keyword>
<evidence type="ECO:0000259" key="13">
    <source>
        <dbReference type="SMART" id="SM00829"/>
    </source>
</evidence>
<evidence type="ECO:0000256" key="4">
    <source>
        <dbReference type="ARBA" id="ARBA00022832"/>
    </source>
</evidence>
<evidence type="ECO:0000256" key="7">
    <source>
        <dbReference type="ARBA" id="ARBA00023002"/>
    </source>
</evidence>
<evidence type="ECO:0000256" key="2">
    <source>
        <dbReference type="ARBA" id="ARBA00010371"/>
    </source>
</evidence>
<dbReference type="EMBL" id="CABVLU010000002">
    <property type="protein sequence ID" value="VVT49095.1"/>
    <property type="molecule type" value="Genomic_DNA"/>
</dbReference>
<evidence type="ECO:0000256" key="8">
    <source>
        <dbReference type="ARBA" id="ARBA00023098"/>
    </source>
</evidence>
<dbReference type="InterPro" id="IPR051034">
    <property type="entry name" value="Mito_Enoyl-ACP_Reductase"/>
</dbReference>
<dbReference type="Pfam" id="PF00107">
    <property type="entry name" value="ADH_zinc_N"/>
    <property type="match status" value="1"/>
</dbReference>